<dbReference type="AlphaFoldDB" id="A0A182SI11"/>
<keyword evidence="2" id="KW-1185">Reference proteome</keyword>
<protein>
    <submittedName>
        <fullName evidence="1">Uncharacterized protein</fullName>
    </submittedName>
</protein>
<dbReference type="EnsemblMetazoa" id="AMAM007216-RA">
    <property type="protein sequence ID" value="AMAM007216-PA"/>
    <property type="gene ID" value="AMAM007216"/>
</dbReference>
<accession>A0A182SI11</accession>
<evidence type="ECO:0000313" key="1">
    <source>
        <dbReference type="EnsemblMetazoa" id="AMAM007216-PA"/>
    </source>
</evidence>
<dbReference type="VEuPathDB" id="VectorBase:AMAM007216"/>
<name>A0A182SI11_9DIPT</name>
<proteinExistence type="predicted"/>
<evidence type="ECO:0000313" key="2">
    <source>
        <dbReference type="Proteomes" id="UP000075901"/>
    </source>
</evidence>
<dbReference type="Proteomes" id="UP000075901">
    <property type="component" value="Unassembled WGS sequence"/>
</dbReference>
<reference evidence="1" key="2">
    <citation type="submission" date="2020-05" db="UniProtKB">
        <authorList>
            <consortium name="EnsemblMetazoa"/>
        </authorList>
    </citation>
    <scope>IDENTIFICATION</scope>
    <source>
        <strain evidence="1">maculatus3</strain>
    </source>
</reference>
<reference evidence="2" key="1">
    <citation type="submission" date="2013-09" db="EMBL/GenBank/DDBJ databases">
        <title>The Genome Sequence of Anopheles maculatus species B.</title>
        <authorList>
            <consortium name="The Broad Institute Genomics Platform"/>
            <person name="Neafsey D.E."/>
            <person name="Besansky N."/>
            <person name="Howell P."/>
            <person name="Walton C."/>
            <person name="Young S.K."/>
            <person name="Zeng Q."/>
            <person name="Gargeya S."/>
            <person name="Fitzgerald M."/>
            <person name="Haas B."/>
            <person name="Abouelleil A."/>
            <person name="Allen A.W."/>
            <person name="Alvarado L."/>
            <person name="Arachchi H.M."/>
            <person name="Berlin A.M."/>
            <person name="Chapman S.B."/>
            <person name="Gainer-Dewar J."/>
            <person name="Goldberg J."/>
            <person name="Griggs A."/>
            <person name="Gujja S."/>
            <person name="Hansen M."/>
            <person name="Howarth C."/>
            <person name="Imamovic A."/>
            <person name="Ireland A."/>
            <person name="Larimer J."/>
            <person name="McCowan C."/>
            <person name="Murphy C."/>
            <person name="Pearson M."/>
            <person name="Poon T.W."/>
            <person name="Priest M."/>
            <person name="Roberts A."/>
            <person name="Saif S."/>
            <person name="Shea T."/>
            <person name="Sisk P."/>
            <person name="Sykes S."/>
            <person name="Wortman J."/>
            <person name="Nusbaum C."/>
            <person name="Birren B."/>
        </authorList>
    </citation>
    <scope>NUCLEOTIDE SEQUENCE [LARGE SCALE GENOMIC DNA]</scope>
    <source>
        <strain evidence="2">maculatus3</strain>
    </source>
</reference>
<sequence length="596" mass="67351">MAPSYRTVQDILRKSGKGRSTIHGDSYHLRLAIMIILRAYQMHQLDNELDFTIAVEVAASGKFDDILYHCTSPRLPTGTLFIQAKHKLKDGNVSKPNGGSKITEKALLAAWDTKSAYSIPMYFMSFLEVDQNLPSGSRYVLCTNAGLEKNIESHFTIINPEQDNALLFCEDIGATCYQLSRDKPFPRLADILRDTCIAKLGKLFAEAVFAGTVVTLNDILVDTLYSFIHTCLVRLKPKPNDSSVSTFGFKKEFFNESDSTTTGKFQTAIRKEYETLAKDKQKYDSNSLYKLEVKIEIKRSFTATPNKRQANIFAEFDQKVHEFYAKFLLVCNSSNEEALREKAMTLLPRWCNVERGTAFDKLQSVLLDALKSDKPVPMGLKFVQQCFVDIEFKQNIGRLMSFSEEYLSSLRLKHSQVEVHPQYLKRSSVHAFLQNKSAFGVYQFDSLLDMTLSSYILMQMLSLSNCDTLFVDSAKYQTGEYMATILQNLLSYLKAVNHPTIKVITVLGKHDQVSINAMKKLSKKYCQKIIVVEKVSGDTPPNGGPMEWYFGNNVKHEAWSQMFKVNDLLLFGTVSPLSGIVDEADNLSFLLALLAL</sequence>
<organism evidence="1 2">
    <name type="scientific">Anopheles maculatus</name>
    <dbReference type="NCBI Taxonomy" id="74869"/>
    <lineage>
        <taxon>Eukaryota</taxon>
        <taxon>Metazoa</taxon>
        <taxon>Ecdysozoa</taxon>
        <taxon>Arthropoda</taxon>
        <taxon>Hexapoda</taxon>
        <taxon>Insecta</taxon>
        <taxon>Pterygota</taxon>
        <taxon>Neoptera</taxon>
        <taxon>Endopterygota</taxon>
        <taxon>Diptera</taxon>
        <taxon>Nematocera</taxon>
        <taxon>Culicoidea</taxon>
        <taxon>Culicidae</taxon>
        <taxon>Anophelinae</taxon>
        <taxon>Anopheles</taxon>
        <taxon>Anopheles maculatus group</taxon>
    </lineage>
</organism>